<evidence type="ECO:0008006" key="3">
    <source>
        <dbReference type="Google" id="ProtNLM"/>
    </source>
</evidence>
<dbReference type="EMBL" id="OBEB01000001">
    <property type="protein sequence ID" value="SNY44429.1"/>
    <property type="molecule type" value="Genomic_DNA"/>
</dbReference>
<dbReference type="Proteomes" id="UP000219353">
    <property type="component" value="Unassembled WGS sequence"/>
</dbReference>
<dbReference type="OrthoDB" id="5600613at2"/>
<dbReference type="RefSeq" id="WP_097109969.1">
    <property type="nucleotide sequence ID" value="NZ_OBEB01000001.1"/>
</dbReference>
<gene>
    <name evidence="1" type="ORF">SAMN06297280_0734</name>
</gene>
<organism evidence="1 2">
    <name type="scientific">Arsukibacterium tuosuense</name>
    <dbReference type="NCBI Taxonomy" id="1323745"/>
    <lineage>
        <taxon>Bacteria</taxon>
        <taxon>Pseudomonadati</taxon>
        <taxon>Pseudomonadota</taxon>
        <taxon>Gammaproteobacteria</taxon>
        <taxon>Chromatiales</taxon>
        <taxon>Chromatiaceae</taxon>
        <taxon>Arsukibacterium</taxon>
    </lineage>
</organism>
<evidence type="ECO:0000313" key="1">
    <source>
        <dbReference type="EMBL" id="SNY44429.1"/>
    </source>
</evidence>
<accession>A0A285I8X4</accession>
<keyword evidence="2" id="KW-1185">Reference proteome</keyword>
<name>A0A285I8X4_9GAMM</name>
<sequence>MHYHRVAHLNRQEVRIDEITIHSFEMGVYLVEVVFDSRKGFIVDDNNRPQQFHSVEEVKQALTECVVRQAFLVHQSAYDEMCGGPEKVDNTLSIAVHFGRSVD</sequence>
<proteinExistence type="predicted"/>
<dbReference type="AlphaFoldDB" id="A0A285I8X4"/>
<dbReference type="Pfam" id="PF20090">
    <property type="entry name" value="DUF6482"/>
    <property type="match status" value="1"/>
</dbReference>
<reference evidence="2" key="1">
    <citation type="submission" date="2017-09" db="EMBL/GenBank/DDBJ databases">
        <authorList>
            <person name="Varghese N."/>
            <person name="Submissions S."/>
        </authorList>
    </citation>
    <scope>NUCLEOTIDE SEQUENCE [LARGE SCALE GENOMIC DNA]</scope>
    <source>
        <strain evidence="2">CGMCC 1.12461</strain>
    </source>
</reference>
<protein>
    <recommendedName>
        <fullName evidence="3">Na(+)-translocating NADH-quinone reductase subunit B</fullName>
    </recommendedName>
</protein>
<dbReference type="InterPro" id="IPR045508">
    <property type="entry name" value="DUF6482"/>
</dbReference>
<evidence type="ECO:0000313" key="2">
    <source>
        <dbReference type="Proteomes" id="UP000219353"/>
    </source>
</evidence>